<accession>A0ABX1GPG5</accession>
<sequence>MDLLVRAEEYENRTMSHMSTSDRVKASREGKELVLALNEIFKKTKDSKIMDAMKRITAKKRKIEKRITGVPRV</sequence>
<proteinExistence type="predicted"/>
<evidence type="ECO:0000313" key="2">
    <source>
        <dbReference type="Proteomes" id="UP000718451"/>
    </source>
</evidence>
<name>A0ABX1GPG5_9FLAO</name>
<keyword evidence="2" id="KW-1185">Reference proteome</keyword>
<protein>
    <submittedName>
        <fullName evidence="1">Uncharacterized protein</fullName>
    </submittedName>
</protein>
<gene>
    <name evidence="1" type="ORF">HCU67_07530</name>
</gene>
<dbReference type="EMBL" id="JAAWWL010000001">
    <property type="protein sequence ID" value="NKI31794.1"/>
    <property type="molecule type" value="Genomic_DNA"/>
</dbReference>
<comment type="caution">
    <text evidence="1">The sequence shown here is derived from an EMBL/GenBank/DDBJ whole genome shotgun (WGS) entry which is preliminary data.</text>
</comment>
<dbReference type="Proteomes" id="UP000718451">
    <property type="component" value="Unassembled WGS sequence"/>
</dbReference>
<evidence type="ECO:0000313" key="1">
    <source>
        <dbReference type="EMBL" id="NKI31794.1"/>
    </source>
</evidence>
<reference evidence="1 2" key="1">
    <citation type="submission" date="2020-04" db="EMBL/GenBank/DDBJ databases">
        <authorList>
            <person name="Yoon J."/>
        </authorList>
    </citation>
    <scope>NUCLEOTIDE SEQUENCE [LARGE SCALE GENOMIC DNA]</scope>
    <source>
        <strain evidence="1 2">DJ-13</strain>
    </source>
</reference>
<organism evidence="1 2">
    <name type="scientific">Croceivirga thetidis</name>
    <dbReference type="NCBI Taxonomy" id="2721623"/>
    <lineage>
        <taxon>Bacteria</taxon>
        <taxon>Pseudomonadati</taxon>
        <taxon>Bacteroidota</taxon>
        <taxon>Flavobacteriia</taxon>
        <taxon>Flavobacteriales</taxon>
        <taxon>Flavobacteriaceae</taxon>
        <taxon>Croceivirga</taxon>
    </lineage>
</organism>
<dbReference type="RefSeq" id="WP_168551943.1">
    <property type="nucleotide sequence ID" value="NZ_JAAWWL010000001.1"/>
</dbReference>